<keyword evidence="4" id="KW-1185">Reference proteome</keyword>
<dbReference type="AlphaFoldDB" id="A0A1Z5JRH9"/>
<organism evidence="3 4">
    <name type="scientific">Fistulifera solaris</name>
    <name type="common">Oleaginous diatom</name>
    <dbReference type="NCBI Taxonomy" id="1519565"/>
    <lineage>
        <taxon>Eukaryota</taxon>
        <taxon>Sar</taxon>
        <taxon>Stramenopiles</taxon>
        <taxon>Ochrophyta</taxon>
        <taxon>Bacillariophyta</taxon>
        <taxon>Bacillariophyceae</taxon>
        <taxon>Bacillariophycidae</taxon>
        <taxon>Naviculales</taxon>
        <taxon>Naviculaceae</taxon>
        <taxon>Fistulifera</taxon>
    </lineage>
</organism>
<evidence type="ECO:0000256" key="2">
    <source>
        <dbReference type="SAM" id="Phobius"/>
    </source>
</evidence>
<feature type="transmembrane region" description="Helical" evidence="2">
    <location>
        <begin position="7"/>
        <end position="28"/>
    </location>
</feature>
<reference evidence="3 4" key="1">
    <citation type="journal article" date="2015" name="Plant Cell">
        <title>Oil accumulation by the oleaginous diatom Fistulifera solaris as revealed by the genome and transcriptome.</title>
        <authorList>
            <person name="Tanaka T."/>
            <person name="Maeda Y."/>
            <person name="Veluchamy A."/>
            <person name="Tanaka M."/>
            <person name="Abida H."/>
            <person name="Marechal E."/>
            <person name="Bowler C."/>
            <person name="Muto M."/>
            <person name="Sunaga Y."/>
            <person name="Tanaka M."/>
            <person name="Yoshino T."/>
            <person name="Taniguchi T."/>
            <person name="Fukuda Y."/>
            <person name="Nemoto M."/>
            <person name="Matsumoto M."/>
            <person name="Wong P.S."/>
            <person name="Aburatani S."/>
            <person name="Fujibuchi W."/>
        </authorList>
    </citation>
    <scope>NUCLEOTIDE SEQUENCE [LARGE SCALE GENOMIC DNA]</scope>
    <source>
        <strain evidence="3 4">JPCC DA0580</strain>
    </source>
</reference>
<feature type="region of interest" description="Disordered" evidence="1">
    <location>
        <begin position="280"/>
        <end position="302"/>
    </location>
</feature>
<feature type="compositionally biased region" description="Polar residues" evidence="1">
    <location>
        <begin position="281"/>
        <end position="302"/>
    </location>
</feature>
<keyword evidence="2" id="KW-0472">Membrane</keyword>
<dbReference type="InParanoid" id="A0A1Z5JRH9"/>
<name>A0A1Z5JRH9_FISSO</name>
<dbReference type="EMBL" id="BDSP01000107">
    <property type="protein sequence ID" value="GAX16506.1"/>
    <property type="molecule type" value="Genomic_DNA"/>
</dbReference>
<dbReference type="Proteomes" id="UP000198406">
    <property type="component" value="Unassembled WGS sequence"/>
</dbReference>
<feature type="transmembrane region" description="Helical" evidence="2">
    <location>
        <begin position="206"/>
        <end position="227"/>
    </location>
</feature>
<accession>A0A1Z5JRH9</accession>
<comment type="caution">
    <text evidence="3">The sequence shown here is derived from an EMBL/GenBank/DDBJ whole genome shotgun (WGS) entry which is preliminary data.</text>
</comment>
<keyword evidence="2" id="KW-1133">Transmembrane helix</keyword>
<keyword evidence="2" id="KW-0812">Transmembrane</keyword>
<evidence type="ECO:0000313" key="3">
    <source>
        <dbReference type="EMBL" id="GAX16506.1"/>
    </source>
</evidence>
<evidence type="ECO:0000256" key="1">
    <source>
        <dbReference type="SAM" id="MobiDB-lite"/>
    </source>
</evidence>
<sequence>MTRVVNCLTFMVFVSLAVILCIGTIVVYEHAAENKDSNEQTPPVTIDGEGIVQNGPFRTCECSGNIFFGEDRVECLPENSHLAGDVVVFCIWNEMLQIRAIDHVFVKMNQNRTYQLIQHGIPDIHTQSFIQTRAALVTTVLDPVWFLETSTILGLQVKLQGEATFQTTDAYDMAHLMDIKRNPYRGLRQLAESAKGPPDWETRDEIVFFTMILLGFLASFLLIACMFKSFERQAARMRRAEHWEQVRRMDQREFEKHWVDHGEPHIVTIDVYYSGQDDHTSTTAQISAGDNDSVSTKHNSER</sequence>
<proteinExistence type="predicted"/>
<gene>
    <name evidence="3" type="ORF">FisN_7Lh223</name>
</gene>
<evidence type="ECO:0000313" key="4">
    <source>
        <dbReference type="Proteomes" id="UP000198406"/>
    </source>
</evidence>
<protein>
    <submittedName>
        <fullName evidence="3">Uncharacterized protein</fullName>
    </submittedName>
</protein>